<protein>
    <submittedName>
        <fullName evidence="2">Uncharacterized protein</fullName>
    </submittedName>
</protein>
<feature type="region of interest" description="Disordered" evidence="1">
    <location>
        <begin position="33"/>
        <end position="70"/>
    </location>
</feature>
<sequence>MKFKAPLMTLAAGLAVAGVLYGANVNLSRGLPKNNTAATQAPPPSSAAPAPSTPSTAPSPSPSTGAGNAAQQGTITYAGAVDGGAASLGVVVNNGKAIAYVCDGRAAESWMDGEMANGQAQLNSAKATGSLTGTYTATQIKGTVKAGTKTWTFTIKAVAPPSGLYRSQSALRNKLDASWVVYDGKQVGVEKRSGALQPAPPFDVNARTAQVDGTNVTIEPTSPATGY</sequence>
<evidence type="ECO:0000313" key="2">
    <source>
        <dbReference type="EMBL" id="GLL03709.1"/>
    </source>
</evidence>
<keyword evidence="3" id="KW-1185">Reference proteome</keyword>
<gene>
    <name evidence="2" type="ORF">GCM10017581_054550</name>
</gene>
<dbReference type="AlphaFoldDB" id="A0A9W6KNC1"/>
<proteinExistence type="predicted"/>
<feature type="compositionally biased region" description="Low complexity" evidence="1">
    <location>
        <begin position="47"/>
        <end position="64"/>
    </location>
</feature>
<name>A0A9W6KNC1_9ACTN</name>
<dbReference type="Proteomes" id="UP001143480">
    <property type="component" value="Unassembled WGS sequence"/>
</dbReference>
<accession>A0A9W6KNC1</accession>
<evidence type="ECO:0000256" key="1">
    <source>
        <dbReference type="SAM" id="MobiDB-lite"/>
    </source>
</evidence>
<comment type="caution">
    <text evidence="2">The sequence shown here is derived from an EMBL/GenBank/DDBJ whole genome shotgun (WGS) entry which is preliminary data.</text>
</comment>
<organism evidence="2 3">
    <name type="scientific">Dactylosporangium matsuzakiense</name>
    <dbReference type="NCBI Taxonomy" id="53360"/>
    <lineage>
        <taxon>Bacteria</taxon>
        <taxon>Bacillati</taxon>
        <taxon>Actinomycetota</taxon>
        <taxon>Actinomycetes</taxon>
        <taxon>Micromonosporales</taxon>
        <taxon>Micromonosporaceae</taxon>
        <taxon>Dactylosporangium</taxon>
    </lineage>
</organism>
<reference evidence="2" key="1">
    <citation type="journal article" date="2014" name="Int. J. Syst. Evol. Microbiol.">
        <title>Complete genome sequence of Corynebacterium casei LMG S-19264T (=DSM 44701T), isolated from a smear-ripened cheese.</title>
        <authorList>
            <consortium name="US DOE Joint Genome Institute (JGI-PGF)"/>
            <person name="Walter F."/>
            <person name="Albersmeier A."/>
            <person name="Kalinowski J."/>
            <person name="Ruckert C."/>
        </authorList>
    </citation>
    <scope>NUCLEOTIDE SEQUENCE</scope>
    <source>
        <strain evidence="2">VKM Ac-1321</strain>
    </source>
</reference>
<reference evidence="2" key="2">
    <citation type="submission" date="2023-01" db="EMBL/GenBank/DDBJ databases">
        <authorList>
            <person name="Sun Q."/>
            <person name="Evtushenko L."/>
        </authorList>
    </citation>
    <scope>NUCLEOTIDE SEQUENCE</scope>
    <source>
        <strain evidence="2">VKM Ac-1321</strain>
    </source>
</reference>
<dbReference type="EMBL" id="BSFP01000036">
    <property type="protein sequence ID" value="GLL03709.1"/>
    <property type="molecule type" value="Genomic_DNA"/>
</dbReference>
<evidence type="ECO:0000313" key="3">
    <source>
        <dbReference type="Proteomes" id="UP001143480"/>
    </source>
</evidence>
<dbReference type="RefSeq" id="WP_261961999.1">
    <property type="nucleotide sequence ID" value="NZ_BSFP01000036.1"/>
</dbReference>